<comment type="caution">
    <text evidence="1">The sequence shown here is derived from an EMBL/GenBank/DDBJ whole genome shotgun (WGS) entry which is preliminary data.</text>
</comment>
<evidence type="ECO:0000313" key="2">
    <source>
        <dbReference type="Proteomes" id="UP000805193"/>
    </source>
</evidence>
<name>A0AC60P1X3_IXOPE</name>
<sequence>MLHGVSYFGFPKDKELFKRWIIAIRRGEGKHFKVTQSTKVCSKHFRDEDFFPGYVNGRKFLNEGIVPSTFRFSAQKNRSPVDMTAALEDDENDITAASVSQPPPDSEVSVLVATPRASCQTSCTCSKELAEAKNEVLKLTRHIELLEESNKKMEEKLSRKFSIECLKDSPKDVQFYTGLPDYDAYLDLLRYVNPGINGENIKVWSTSYSLGSKLGRPRSLHPHDELFLILVRLRLGLFEKDLAFRFGISTSKISRLCIT</sequence>
<dbReference type="EMBL" id="JABSTQ010011261">
    <property type="protein sequence ID" value="KAG0413428.1"/>
    <property type="molecule type" value="Genomic_DNA"/>
</dbReference>
<keyword evidence="2" id="KW-1185">Reference proteome</keyword>
<reference evidence="1 2" key="1">
    <citation type="journal article" date="2020" name="Cell">
        <title>Large-Scale Comparative Analyses of Tick Genomes Elucidate Their Genetic Diversity and Vector Capacities.</title>
        <authorList>
            <consortium name="Tick Genome and Microbiome Consortium (TIGMIC)"/>
            <person name="Jia N."/>
            <person name="Wang J."/>
            <person name="Shi W."/>
            <person name="Du L."/>
            <person name="Sun Y."/>
            <person name="Zhan W."/>
            <person name="Jiang J.F."/>
            <person name="Wang Q."/>
            <person name="Zhang B."/>
            <person name="Ji P."/>
            <person name="Bell-Sakyi L."/>
            <person name="Cui X.M."/>
            <person name="Yuan T.T."/>
            <person name="Jiang B.G."/>
            <person name="Yang W.F."/>
            <person name="Lam T.T."/>
            <person name="Chang Q.C."/>
            <person name="Ding S.J."/>
            <person name="Wang X.J."/>
            <person name="Zhu J.G."/>
            <person name="Ruan X.D."/>
            <person name="Zhao L."/>
            <person name="Wei J.T."/>
            <person name="Ye R.Z."/>
            <person name="Que T.C."/>
            <person name="Du C.H."/>
            <person name="Zhou Y.H."/>
            <person name="Cheng J.X."/>
            <person name="Dai P.F."/>
            <person name="Guo W.B."/>
            <person name="Han X.H."/>
            <person name="Huang E.J."/>
            <person name="Li L.F."/>
            <person name="Wei W."/>
            <person name="Gao Y.C."/>
            <person name="Liu J.Z."/>
            <person name="Shao H.Z."/>
            <person name="Wang X."/>
            <person name="Wang C.C."/>
            <person name="Yang T.C."/>
            <person name="Huo Q.B."/>
            <person name="Li W."/>
            <person name="Chen H.Y."/>
            <person name="Chen S.E."/>
            <person name="Zhou L.G."/>
            <person name="Ni X.B."/>
            <person name="Tian J.H."/>
            <person name="Sheng Y."/>
            <person name="Liu T."/>
            <person name="Pan Y.S."/>
            <person name="Xia L.Y."/>
            <person name="Li J."/>
            <person name="Zhao F."/>
            <person name="Cao W.C."/>
        </authorList>
    </citation>
    <scope>NUCLEOTIDE SEQUENCE [LARGE SCALE GENOMIC DNA]</scope>
    <source>
        <strain evidence="1">Iper-2018</strain>
    </source>
</reference>
<evidence type="ECO:0000313" key="1">
    <source>
        <dbReference type="EMBL" id="KAG0413428.1"/>
    </source>
</evidence>
<protein>
    <submittedName>
        <fullName evidence="1">Uncharacterized protein</fullName>
    </submittedName>
</protein>
<proteinExistence type="predicted"/>
<dbReference type="Proteomes" id="UP000805193">
    <property type="component" value="Unassembled WGS sequence"/>
</dbReference>
<accession>A0AC60P1X3</accession>
<organism evidence="1 2">
    <name type="scientific">Ixodes persulcatus</name>
    <name type="common">Taiga tick</name>
    <dbReference type="NCBI Taxonomy" id="34615"/>
    <lineage>
        <taxon>Eukaryota</taxon>
        <taxon>Metazoa</taxon>
        <taxon>Ecdysozoa</taxon>
        <taxon>Arthropoda</taxon>
        <taxon>Chelicerata</taxon>
        <taxon>Arachnida</taxon>
        <taxon>Acari</taxon>
        <taxon>Parasitiformes</taxon>
        <taxon>Ixodida</taxon>
        <taxon>Ixodoidea</taxon>
        <taxon>Ixodidae</taxon>
        <taxon>Ixodinae</taxon>
        <taxon>Ixodes</taxon>
    </lineage>
</organism>
<gene>
    <name evidence="1" type="ORF">HPB47_009423</name>
</gene>